<dbReference type="PANTHER" id="PTHR30032">
    <property type="entry name" value="N-ACETYLMURAMOYL-L-ALANINE AMIDASE-RELATED"/>
    <property type="match status" value="1"/>
</dbReference>
<dbReference type="EMBL" id="LK932849">
    <property type="protein sequence ID" value="CDS95548.1"/>
    <property type="molecule type" value="Genomic_DNA"/>
</dbReference>
<reference evidence="2" key="1">
    <citation type="submission" date="2014-07" db="EMBL/GenBank/DDBJ databases">
        <authorList>
            <person name="Monot Marc"/>
        </authorList>
    </citation>
    <scope>NUCLEOTIDE SEQUENCE</scope>
    <source>
        <strain evidence="4">7032989</strain>
        <strain evidence="3">7032994</strain>
    </source>
</reference>
<dbReference type="AlphaFoldDB" id="A0A069ACA2"/>
<dbReference type="RefSeq" id="WP_021367059.1">
    <property type="nucleotide sequence ID" value="NZ_BBYB01000112.1"/>
</dbReference>
<dbReference type="InterPro" id="IPR007253">
    <property type="entry name" value="Cell_wall-bd_2"/>
</dbReference>
<gene>
    <name evidence="2" type="primary">cwp</name>
    <name evidence="4" type="ORF">BN1095_20201</name>
    <name evidence="2" type="ORF">BN1096_700005</name>
    <name evidence="3" type="ORF">BN1097_710005</name>
</gene>
<dbReference type="EMBL" id="LK932525">
    <property type="protein sequence ID" value="CDS88495.1"/>
    <property type="molecule type" value="Genomic_DNA"/>
</dbReference>
<dbReference type="InterPro" id="IPR051922">
    <property type="entry name" value="Bact_Sporulation_Assoc"/>
</dbReference>
<accession>A0A069ACA2</accession>
<keyword evidence="1" id="KW-0732">Signal</keyword>
<name>A0A069ACA2_CLODI</name>
<evidence type="ECO:0000313" key="2">
    <source>
        <dbReference type="EMBL" id="CDS88495.1"/>
    </source>
</evidence>
<dbReference type="Gene3D" id="3.40.50.12090">
    <property type="match status" value="2"/>
</dbReference>
<dbReference type="FunFam" id="3.40.50.12090:FF:000001">
    <property type="entry name" value="Cell surface protein"/>
    <property type="match status" value="1"/>
</dbReference>
<evidence type="ECO:0000313" key="3">
    <source>
        <dbReference type="EMBL" id="CDS89134.1"/>
    </source>
</evidence>
<feature type="signal peptide" evidence="1">
    <location>
        <begin position="1"/>
        <end position="27"/>
    </location>
</feature>
<feature type="chain" id="PRO_5013440309" evidence="1">
    <location>
        <begin position="28"/>
        <end position="714"/>
    </location>
</feature>
<sequence>MKASKKVMLLLTISFISTCLYTNKVSAATKDTLVGSGRWETAIKISQKGWSSSTNAVLVNDNSISDALSSTPFARVKDAPILLTQKDKLDNRTKLELKRLGVKNVYLIGGINALSQDIEKELKLEGISFERISGNDRYDTSVKLAEKLDKEKKFSSVFVVSGKSGLADAVSIGSIAAQEGMPIILSNPENGIKLADKLIKEKNINKSYIIGGKLSVSESVEQNLPNVKRISGNNRNETNAKVIEEFYKSTNLKNAYITKDGMRNQSDLIDSLAVGVLASKNSSPVVLVGKELDSAQKDIMNTKIFDKITQVGGLGNESATKSIADMQEQTKYTVESIEELNVALKKADANDVIKFKAEKDKKVTDSFKLETKKAITIEFDGTYTQTITIDMPNGDINNFGKIDGSFIINNIKNNTLVNKGDINQIDVYSKNGCRIENQSSGDIWLITILKEAKNVYIENDGDIIKISNSSNDVTLKNYGSVDKISGNKELAIIGNKPRINDTIEDDKEKASELYPEVKSCTPAQSNFIMLHISQEPKYSDYAIYYRVVKSKPSAIKIGDKIDIDDWDIVKGTTPFKVNAINGSYIECVEIDKSNKSVRRWGRTGETNDGVKVEEVANGLDVDVNIIGENVKITTPKANLDCKIYYRISEIKPTAMNVGEKINLSSWDSVIGNYVELRFNDVKGKYIELVELDNSNNLVTRWGKTDKIVVTSSEI</sequence>
<organism evidence="2">
    <name type="scientific">Clostridioides difficile</name>
    <name type="common">Peptoclostridium difficile</name>
    <dbReference type="NCBI Taxonomy" id="1496"/>
    <lineage>
        <taxon>Bacteria</taxon>
        <taxon>Bacillati</taxon>
        <taxon>Bacillota</taxon>
        <taxon>Clostridia</taxon>
        <taxon>Peptostreptococcales</taxon>
        <taxon>Peptostreptococcaceae</taxon>
        <taxon>Clostridioides</taxon>
    </lineage>
</organism>
<evidence type="ECO:0000313" key="4">
    <source>
        <dbReference type="EMBL" id="CDS95548.1"/>
    </source>
</evidence>
<proteinExistence type="predicted"/>
<protein>
    <submittedName>
        <fullName evidence="2">Cell surface protein</fullName>
    </submittedName>
    <submittedName>
        <fullName evidence="3">Cell wall protein V domain protein</fullName>
    </submittedName>
</protein>
<dbReference type="PANTHER" id="PTHR30032:SF8">
    <property type="entry name" value="GERMINATION-SPECIFIC N-ACETYLMURAMOYL-L-ALANINE AMIDASE"/>
    <property type="match status" value="1"/>
</dbReference>
<dbReference type="Pfam" id="PF04122">
    <property type="entry name" value="CW_binding_2"/>
    <property type="match status" value="3"/>
</dbReference>
<dbReference type="EMBL" id="LK932411">
    <property type="protein sequence ID" value="CDS89134.1"/>
    <property type="molecule type" value="Genomic_DNA"/>
</dbReference>
<evidence type="ECO:0000256" key="1">
    <source>
        <dbReference type="SAM" id="SignalP"/>
    </source>
</evidence>